<dbReference type="PANTHER" id="PTHR35565">
    <property type="entry name" value="CYTOPLASMIC PROTEIN-RELATED"/>
    <property type="match status" value="1"/>
</dbReference>
<sequence length="497" mass="55410">MAEQETTQAEQTAWEDLDQDSFASLLQKEFKPKSDHAKSEVEKAVNTLAGYALQDANIISEDTVHSIEAIIAEIDKKLSEQVNLILHHEDYQQLEGSWRGLHYLVNNTETDETLKVRVFNISKKELGKNLKKFAGTAWDQSPVFKKFYEEEYGQFGGEPFGAIVGDYYFDNSPADVNLLTNMSKICAASHSPFITAAAPGLLQLDSWDQLSNPRDLTKVFSTPDFASFRSLRETEDAKYISLTMPRVLSRLPYGDKTDPVEAFDFEEDVSGPDSSKYAWTNAAYSMAVNINRSFKEYGWCSRIRGIESGGDVQGLPVHTFPSDDGGVDMKCPTEVAISDRREAELSACGLMPLIHRKNSDMAAFIGAQSLQKPAEYDDPDATANAALAARLPYLFASCRFAHYLKCIVRDKVGSFKGRDEMNKWLQGWVNNYVDGDPTNSSEATKARKPLAGAEVVVDEVEGNPGYYSAKFFLRPHYQLEGLTASLRLVSKLPSEKQ</sequence>
<evidence type="ECO:0000313" key="3">
    <source>
        <dbReference type="EMBL" id="GAC21710.1"/>
    </source>
</evidence>
<feature type="domain" description="TssC1 N-terminal" evidence="1">
    <location>
        <begin position="69"/>
        <end position="371"/>
    </location>
</feature>
<proteinExistence type="predicted"/>
<feature type="domain" description="TssC1 C-terminal" evidence="2">
    <location>
        <begin position="381"/>
        <end position="492"/>
    </location>
</feature>
<organism evidence="3 4">
    <name type="scientific">Paraglaciecola arctica BSs20135</name>
    <dbReference type="NCBI Taxonomy" id="493475"/>
    <lineage>
        <taxon>Bacteria</taxon>
        <taxon>Pseudomonadati</taxon>
        <taxon>Pseudomonadota</taxon>
        <taxon>Gammaproteobacteria</taxon>
        <taxon>Alteromonadales</taxon>
        <taxon>Alteromonadaceae</taxon>
        <taxon>Paraglaciecola</taxon>
    </lineage>
</organism>
<dbReference type="EMBL" id="BAEO01000065">
    <property type="protein sequence ID" value="GAC21710.1"/>
    <property type="molecule type" value="Genomic_DNA"/>
</dbReference>
<dbReference type="InterPro" id="IPR044032">
    <property type="entry name" value="TssC1_C"/>
</dbReference>
<dbReference type="Pfam" id="PF18945">
    <property type="entry name" value="VipB_2"/>
    <property type="match status" value="1"/>
</dbReference>
<dbReference type="eggNOG" id="COG3517">
    <property type="taxonomic scope" value="Bacteria"/>
</dbReference>
<keyword evidence="4" id="KW-1185">Reference proteome</keyword>
<dbReference type="Pfam" id="PF05943">
    <property type="entry name" value="VipB"/>
    <property type="match status" value="1"/>
</dbReference>
<evidence type="ECO:0000259" key="1">
    <source>
        <dbReference type="Pfam" id="PF05943"/>
    </source>
</evidence>
<comment type="caution">
    <text evidence="3">The sequence shown here is derived from an EMBL/GenBank/DDBJ whole genome shotgun (WGS) entry which is preliminary data.</text>
</comment>
<evidence type="ECO:0000313" key="4">
    <source>
        <dbReference type="Proteomes" id="UP000006327"/>
    </source>
</evidence>
<dbReference type="PANTHER" id="PTHR35565:SF3">
    <property type="entry name" value="TYPE VI SECRETION SYSTEM SHEATH PROTEIN TSSC1"/>
    <property type="match status" value="1"/>
</dbReference>
<reference evidence="3 4" key="1">
    <citation type="journal article" date="2017" name="Antonie Van Leeuwenhoek">
        <title>Rhizobium rhizosphaerae sp. nov., a novel species isolated from rice rhizosphere.</title>
        <authorList>
            <person name="Zhao J.J."/>
            <person name="Zhang J."/>
            <person name="Zhang R.J."/>
            <person name="Zhang C.W."/>
            <person name="Yin H.Q."/>
            <person name="Zhang X.X."/>
        </authorList>
    </citation>
    <scope>NUCLEOTIDE SEQUENCE [LARGE SCALE GENOMIC DNA]</scope>
    <source>
        <strain evidence="3 4">BSs20135</strain>
    </source>
</reference>
<dbReference type="STRING" id="493475.GARC_4773"/>
<dbReference type="OrthoDB" id="9764000at2"/>
<dbReference type="InterPro" id="IPR010269">
    <property type="entry name" value="T6SS_TssC-like"/>
</dbReference>
<dbReference type="Proteomes" id="UP000006327">
    <property type="component" value="Unassembled WGS sequence"/>
</dbReference>
<gene>
    <name evidence="3" type="primary">impC</name>
    <name evidence="3" type="ORF">GARC_4773</name>
</gene>
<accession>K6ZE68</accession>
<evidence type="ECO:0000259" key="2">
    <source>
        <dbReference type="Pfam" id="PF18945"/>
    </source>
</evidence>
<protein>
    <submittedName>
        <fullName evidence="3">Type VI secretion system protein ImpC</fullName>
    </submittedName>
</protein>
<dbReference type="NCBIfam" id="TIGR03355">
    <property type="entry name" value="VI_chp_2"/>
    <property type="match status" value="1"/>
</dbReference>
<dbReference type="InterPro" id="IPR044031">
    <property type="entry name" value="TssC1_N"/>
</dbReference>
<name>K6ZE68_9ALTE</name>
<dbReference type="RefSeq" id="WP_007624977.1">
    <property type="nucleotide sequence ID" value="NZ_BAEO01000065.1"/>
</dbReference>
<dbReference type="AlphaFoldDB" id="K6ZE68"/>